<proteinExistence type="predicted"/>
<evidence type="ECO:0000256" key="4">
    <source>
        <dbReference type="SAM" id="MobiDB-lite"/>
    </source>
</evidence>
<evidence type="ECO:0000259" key="5">
    <source>
        <dbReference type="PROSITE" id="PS50893"/>
    </source>
</evidence>
<dbReference type="GO" id="GO:0016887">
    <property type="term" value="F:ATP hydrolysis activity"/>
    <property type="evidence" value="ECO:0007669"/>
    <property type="project" value="InterPro"/>
</dbReference>
<dbReference type="RefSeq" id="WP_203833014.1">
    <property type="nucleotide sequence ID" value="NZ_BOMU01000004.1"/>
</dbReference>
<evidence type="ECO:0000313" key="6">
    <source>
        <dbReference type="EMBL" id="SNR30479.1"/>
    </source>
</evidence>
<evidence type="ECO:0000256" key="1">
    <source>
        <dbReference type="ARBA" id="ARBA00022448"/>
    </source>
</evidence>
<evidence type="ECO:0000256" key="3">
    <source>
        <dbReference type="ARBA" id="ARBA00022840"/>
    </source>
</evidence>
<reference evidence="6 7" key="1">
    <citation type="submission" date="2017-06" db="EMBL/GenBank/DDBJ databases">
        <authorList>
            <person name="Kim H.J."/>
            <person name="Triplett B.A."/>
        </authorList>
    </citation>
    <scope>NUCLEOTIDE SEQUENCE [LARGE SCALE GENOMIC DNA]</scope>
    <source>
        <strain evidence="6 7">DSM 43151</strain>
    </source>
</reference>
<dbReference type="GO" id="GO:0005524">
    <property type="term" value="F:ATP binding"/>
    <property type="evidence" value="ECO:0007669"/>
    <property type="project" value="UniProtKB-KW"/>
</dbReference>
<sequence>MSTKIPDHELALDHITVRFGGLTALDDVSLRVPAGRIVGVIGPNGAGKTTLFNVICGFVTPTAGEITLDGRAWRPRPHHLNRLGIARTLQGVGQFSGLTVLENVQVGIRNRHSRQPSERGWRESRHSGQPSERGEQGDWHSGEPSERGGQEGRHSGQPSEQGEHEGRHSGQPSRRGWRGGREKRSEQDALDALERCGAAEYAYEHPGALPYAIRKRIELARALASRPRILMLDEPAGGLDADEIQWLAGLIRDTDTTVLLVEHHMDLVMAVCDEILVLDFGKPIALGPPVEISANEKVTEAYLGAVA</sequence>
<dbReference type="Pfam" id="PF00005">
    <property type="entry name" value="ABC_tran"/>
    <property type="match status" value="1"/>
</dbReference>
<dbReference type="InterPro" id="IPR051120">
    <property type="entry name" value="ABC_AA/LPS_Transport"/>
</dbReference>
<dbReference type="InterPro" id="IPR032823">
    <property type="entry name" value="BCA_ABC_TP_C"/>
</dbReference>
<dbReference type="InterPro" id="IPR027417">
    <property type="entry name" value="P-loop_NTPase"/>
</dbReference>
<keyword evidence="1" id="KW-0813">Transport</keyword>
<feature type="region of interest" description="Disordered" evidence="4">
    <location>
        <begin position="109"/>
        <end position="188"/>
    </location>
</feature>
<organism evidence="6 7">
    <name type="scientific">Actinoplanes regularis</name>
    <dbReference type="NCBI Taxonomy" id="52697"/>
    <lineage>
        <taxon>Bacteria</taxon>
        <taxon>Bacillati</taxon>
        <taxon>Actinomycetota</taxon>
        <taxon>Actinomycetes</taxon>
        <taxon>Micromonosporales</taxon>
        <taxon>Micromonosporaceae</taxon>
        <taxon>Actinoplanes</taxon>
    </lineage>
</organism>
<dbReference type="SUPFAM" id="SSF52540">
    <property type="entry name" value="P-loop containing nucleoside triphosphate hydrolases"/>
    <property type="match status" value="1"/>
</dbReference>
<dbReference type="InterPro" id="IPR003593">
    <property type="entry name" value="AAA+_ATPase"/>
</dbReference>
<gene>
    <name evidence="6" type="ORF">SAMN06264365_101838</name>
</gene>
<dbReference type="SMART" id="SM00382">
    <property type="entry name" value="AAA"/>
    <property type="match status" value="1"/>
</dbReference>
<dbReference type="CDD" id="cd03219">
    <property type="entry name" value="ABC_Mj1267_LivG_branched"/>
    <property type="match status" value="1"/>
</dbReference>
<dbReference type="Gene3D" id="3.40.50.300">
    <property type="entry name" value="P-loop containing nucleotide triphosphate hydrolases"/>
    <property type="match status" value="1"/>
</dbReference>
<accession>A0A238VA97</accession>
<evidence type="ECO:0000256" key="2">
    <source>
        <dbReference type="ARBA" id="ARBA00022741"/>
    </source>
</evidence>
<keyword evidence="3 6" id="KW-0067">ATP-binding</keyword>
<keyword evidence="7" id="KW-1185">Reference proteome</keyword>
<evidence type="ECO:0000313" key="7">
    <source>
        <dbReference type="Proteomes" id="UP000198415"/>
    </source>
</evidence>
<feature type="compositionally biased region" description="Basic and acidic residues" evidence="4">
    <location>
        <begin position="115"/>
        <end position="154"/>
    </location>
</feature>
<dbReference type="EMBL" id="FZNR01000001">
    <property type="protein sequence ID" value="SNR30479.1"/>
    <property type="molecule type" value="Genomic_DNA"/>
</dbReference>
<dbReference type="Pfam" id="PF12399">
    <property type="entry name" value="BCA_ABC_TP_C"/>
    <property type="match status" value="1"/>
</dbReference>
<name>A0A238VA97_9ACTN</name>
<dbReference type="PANTHER" id="PTHR45772">
    <property type="entry name" value="CONSERVED COMPONENT OF ABC TRANSPORTER FOR NATURAL AMINO ACIDS-RELATED"/>
    <property type="match status" value="1"/>
</dbReference>
<dbReference type="AlphaFoldDB" id="A0A238VA97"/>
<feature type="domain" description="ABC transporter" evidence="5">
    <location>
        <begin position="10"/>
        <end position="305"/>
    </location>
</feature>
<dbReference type="GO" id="GO:0005886">
    <property type="term" value="C:plasma membrane"/>
    <property type="evidence" value="ECO:0007669"/>
    <property type="project" value="TreeGrafter"/>
</dbReference>
<dbReference type="Proteomes" id="UP000198415">
    <property type="component" value="Unassembled WGS sequence"/>
</dbReference>
<protein>
    <submittedName>
        <fullName evidence="6">Branched-chain amino acid transport system ATP-binding protein</fullName>
    </submittedName>
</protein>
<dbReference type="PANTHER" id="PTHR45772:SF4">
    <property type="entry name" value="ABC TRANSPORTER ATP-BINDING PROTEIN"/>
    <property type="match status" value="1"/>
</dbReference>
<dbReference type="InterPro" id="IPR003439">
    <property type="entry name" value="ABC_transporter-like_ATP-bd"/>
</dbReference>
<dbReference type="PROSITE" id="PS50893">
    <property type="entry name" value="ABC_TRANSPORTER_2"/>
    <property type="match status" value="1"/>
</dbReference>
<keyword evidence="2" id="KW-0547">Nucleotide-binding</keyword>